<feature type="region of interest" description="Disordered" evidence="1">
    <location>
        <begin position="101"/>
        <end position="125"/>
    </location>
</feature>
<comment type="caution">
    <text evidence="3">The sequence shown here is derived from an EMBL/GenBank/DDBJ whole genome shotgun (WGS) entry which is preliminary data.</text>
</comment>
<sequence>MSRPSGTGFLHPRSFTIFFYILFISIFYSRTVPAAPILQDIHNDRRDTNISVKCTKSTSSSTESISIITNIKTIIETTFTTQTDVVTRTIIDGGIGGSSSSISTSTGPLAETTSTLTTVQSGSPVVSDIGTEPGYVFSTPEYTTSISSSSLPRPTITMIASPPVAVVPTNEPEESPVPSSEGLIITTSIEPSISSATALPVSTTSTESASTKSTSTKSTSTESTTSIGITTIPSFTSTLVITTLSSTTILSPEEPTSMASNIIIPIETPQPSLDSETTSLLQNPSPITTSTLPPSLTTTFQTVSTSSISSSESSIDPPKTGYILTGIILPQPSDIPAAQSTRVQLDGGVSMPTSTSGVDLNGPPELVFRGDAGRGVSISIGVWGVSGVVAVALGMIV</sequence>
<feature type="region of interest" description="Disordered" evidence="1">
    <location>
        <begin position="196"/>
        <end position="223"/>
    </location>
</feature>
<name>A0A6G1M4H6_ORBOL</name>
<proteinExistence type="predicted"/>
<keyword evidence="2" id="KW-1133">Transmembrane helix</keyword>
<evidence type="ECO:0000313" key="3">
    <source>
        <dbReference type="EMBL" id="KAF3220516.1"/>
    </source>
</evidence>
<evidence type="ECO:0000256" key="2">
    <source>
        <dbReference type="SAM" id="Phobius"/>
    </source>
</evidence>
<evidence type="ECO:0000256" key="1">
    <source>
        <dbReference type="SAM" id="MobiDB-lite"/>
    </source>
</evidence>
<organism evidence="3 4">
    <name type="scientific">Orbilia oligospora</name>
    <name type="common">Nematode-trapping fungus</name>
    <name type="synonym">Arthrobotrys oligospora</name>
    <dbReference type="NCBI Taxonomy" id="2813651"/>
    <lineage>
        <taxon>Eukaryota</taxon>
        <taxon>Fungi</taxon>
        <taxon>Dikarya</taxon>
        <taxon>Ascomycota</taxon>
        <taxon>Pezizomycotina</taxon>
        <taxon>Orbiliomycetes</taxon>
        <taxon>Orbiliales</taxon>
        <taxon>Orbiliaceae</taxon>
        <taxon>Orbilia</taxon>
    </lineage>
</organism>
<keyword evidence="2" id="KW-0472">Membrane</keyword>
<feature type="transmembrane region" description="Helical" evidence="2">
    <location>
        <begin position="376"/>
        <end position="396"/>
    </location>
</feature>
<feature type="compositionally biased region" description="Polar residues" evidence="1">
    <location>
        <begin position="111"/>
        <end position="124"/>
    </location>
</feature>
<evidence type="ECO:0000313" key="4">
    <source>
        <dbReference type="Proteomes" id="UP000483672"/>
    </source>
</evidence>
<keyword evidence="2" id="KW-0812">Transmembrane</keyword>
<dbReference type="AlphaFoldDB" id="A0A6G1M4H6"/>
<accession>A0A6G1M4H6</accession>
<gene>
    <name evidence="3" type="ORF">TWF191_007415</name>
</gene>
<dbReference type="Proteomes" id="UP000483672">
    <property type="component" value="Unassembled WGS sequence"/>
</dbReference>
<dbReference type="EMBL" id="WIPF01000046">
    <property type="protein sequence ID" value="KAF3220516.1"/>
    <property type="molecule type" value="Genomic_DNA"/>
</dbReference>
<protein>
    <submittedName>
        <fullName evidence="3">Uncharacterized protein</fullName>
    </submittedName>
</protein>
<reference evidence="3 4" key="1">
    <citation type="submission" date="2019-06" db="EMBL/GenBank/DDBJ databases">
        <authorList>
            <person name="Palmer J.M."/>
        </authorList>
    </citation>
    <scope>NUCLEOTIDE SEQUENCE [LARGE SCALE GENOMIC DNA]</scope>
    <source>
        <strain evidence="3 4">TWF191</strain>
    </source>
</reference>